<dbReference type="Pfam" id="PF20242">
    <property type="entry name" value="Emfourin"/>
    <property type="match status" value="1"/>
</dbReference>
<name>A0A8J7KZK0_9CYAN</name>
<reference evidence="1 2" key="1">
    <citation type="journal article" date="2021" name="Int. J. Syst. Evol. Microbiol.">
        <title>Amazonocrinis nigriterrae gen. nov., sp. nov., Atlanticothrix silvestris gen. nov., sp. nov. and Dendronalium phyllosphericum gen. nov., sp. nov., nostocacean cyanobacteria from Brazilian environments.</title>
        <authorList>
            <person name="Alvarenga D.O."/>
            <person name="Andreote A.P.D."/>
            <person name="Branco L.H.Z."/>
            <person name="Delbaje E."/>
            <person name="Cruz R.B."/>
            <person name="Varani A.M."/>
            <person name="Fiore M.F."/>
        </authorList>
    </citation>
    <scope>NUCLEOTIDE SEQUENCE [LARGE SCALE GENOMIC DNA]</scope>
    <source>
        <strain evidence="1 2">CENA357</strain>
    </source>
</reference>
<evidence type="ECO:0000313" key="1">
    <source>
        <dbReference type="EMBL" id="MBH8551561.1"/>
    </source>
</evidence>
<sequence length="100" mass="11226">MRISFERTGGFAGISKRTTLDTATLPPKEANELPRLVKAADLFKLPEQISSPHPQSDRFQYKLTVEDNGKQHTVTVSETALPETLRPLIEWLNHAAQKKS</sequence>
<organism evidence="1 2">
    <name type="scientific">Atlanticothrix silvestris CENA357</name>
    <dbReference type="NCBI Taxonomy" id="1725252"/>
    <lineage>
        <taxon>Bacteria</taxon>
        <taxon>Bacillati</taxon>
        <taxon>Cyanobacteriota</taxon>
        <taxon>Cyanophyceae</taxon>
        <taxon>Nostocales</taxon>
        <taxon>Nodulariaceae</taxon>
        <taxon>Atlanticothrix</taxon>
        <taxon>Atlanticothrix silvestris</taxon>
    </lineage>
</organism>
<comment type="caution">
    <text evidence="1">The sequence shown here is derived from an EMBL/GenBank/DDBJ whole genome shotgun (WGS) entry which is preliminary data.</text>
</comment>
<evidence type="ECO:0000313" key="2">
    <source>
        <dbReference type="Proteomes" id="UP000599391"/>
    </source>
</evidence>
<dbReference type="AlphaFoldDB" id="A0A8J7KZK0"/>
<protein>
    <submittedName>
        <fullName evidence="1">Uncharacterized protein</fullName>
    </submittedName>
</protein>
<proteinExistence type="predicted"/>
<accession>A0A8J7KZK0</accession>
<dbReference type="RefSeq" id="WP_214437868.1">
    <property type="nucleotide sequence ID" value="NZ_JAECZB010000005.1"/>
</dbReference>
<dbReference type="EMBL" id="JAECZB010000005">
    <property type="protein sequence ID" value="MBH8551561.1"/>
    <property type="molecule type" value="Genomic_DNA"/>
</dbReference>
<gene>
    <name evidence="1" type="ORF">I8751_04050</name>
</gene>
<dbReference type="Proteomes" id="UP000599391">
    <property type="component" value="Unassembled WGS sequence"/>
</dbReference>
<keyword evidence="2" id="KW-1185">Reference proteome</keyword>
<dbReference type="InterPro" id="IPR049457">
    <property type="entry name" value="Emfourin"/>
</dbReference>